<proteinExistence type="predicted"/>
<feature type="domain" description="MOFRL" evidence="1">
    <location>
        <begin position="322"/>
        <end position="421"/>
    </location>
</feature>
<dbReference type="InterPro" id="IPR025286">
    <property type="entry name" value="MOFRL_assoc_dom"/>
</dbReference>
<accession>A0A7C8DNB7</accession>
<name>A0A7C8DNB7_9ARCH</name>
<dbReference type="InterPro" id="IPR038614">
    <property type="entry name" value="GK_N_sf"/>
</dbReference>
<dbReference type="EMBL" id="DUAV01000008">
    <property type="protein sequence ID" value="HIG63072.1"/>
    <property type="molecule type" value="Genomic_DNA"/>
</dbReference>
<feature type="domain" description="MOFRL-associated" evidence="2">
    <location>
        <begin position="12"/>
        <end position="248"/>
    </location>
</feature>
<sequence>MVPRAMTLRDDAEAIFHAAVAAVQPEVLMPQHMQRDGDRLWFPAIELEWQLDRNVRLAAFGKAAPGMVRAAEAILGEHIVAGIASVPVGTAPHDGVTAFHPGAADNLPDHAAMEAAKHIHDLAVGASADELLLVLISGGGSALLPLPAAGIALEQKLATTHALASAGATISELNAVRRHLSALKGGQLAQLATPAMVAALAISDVIGDPLPDIASGSTVGDTSTYGDCLAIVERLGTELPPAVAAHLERGAAGALEETLTTTPANARTAVIGSNRIALEAAVAAAAARGYAAGIVTDALQGEARDAGKQVAHRIAGERGRRCLLWGGETTVTVTGDGRGGCSQELALAAAIELAGSAGAGLLAAGTDGQDGPTDAAGAWVDGGTRPGRGAQAALDANDSHGFLAPTSALFRPGLTGTNVMDIVIGLVDR</sequence>
<dbReference type="AlphaFoldDB" id="A0A7C8DNB7"/>
<gene>
    <name evidence="3" type="ORF">EYQ16_00915</name>
</gene>
<dbReference type="Gene3D" id="3.40.1480.10">
    <property type="entry name" value="MOFRL domain"/>
    <property type="match status" value="1"/>
</dbReference>
<evidence type="ECO:0000313" key="3">
    <source>
        <dbReference type="EMBL" id="HIG63072.1"/>
    </source>
</evidence>
<dbReference type="Proteomes" id="UP000589516">
    <property type="component" value="Unassembled WGS sequence"/>
</dbReference>
<evidence type="ECO:0000259" key="1">
    <source>
        <dbReference type="Pfam" id="PF05161"/>
    </source>
</evidence>
<dbReference type="GO" id="GO:0005737">
    <property type="term" value="C:cytoplasm"/>
    <property type="evidence" value="ECO:0007669"/>
    <property type="project" value="TreeGrafter"/>
</dbReference>
<organism evidence="3 4">
    <name type="scientific">Marine Group III euryarchaeote</name>
    <dbReference type="NCBI Taxonomy" id="2173149"/>
    <lineage>
        <taxon>Archaea</taxon>
        <taxon>Methanobacteriati</taxon>
        <taxon>Thermoplasmatota</taxon>
        <taxon>Thermoplasmata</taxon>
        <taxon>Candidatus Thermoprofundales</taxon>
    </lineage>
</organism>
<comment type="caution">
    <text evidence="3">The sequence shown here is derived from an EMBL/GenBank/DDBJ whole genome shotgun (WGS) entry which is preliminary data.</text>
</comment>
<protein>
    <submittedName>
        <fullName evidence="3">DUF4147 domain-containing protein</fullName>
    </submittedName>
</protein>
<dbReference type="Pfam" id="PF05161">
    <property type="entry name" value="MOFRL"/>
    <property type="match status" value="1"/>
</dbReference>
<dbReference type="GO" id="GO:0008887">
    <property type="term" value="F:glycerate kinase activity"/>
    <property type="evidence" value="ECO:0007669"/>
    <property type="project" value="InterPro"/>
</dbReference>
<dbReference type="PANTHER" id="PTHR12227">
    <property type="entry name" value="GLYCERATE KINASE"/>
    <property type="match status" value="1"/>
</dbReference>
<dbReference type="InterPro" id="IPR007835">
    <property type="entry name" value="MOFRL"/>
</dbReference>
<dbReference type="SUPFAM" id="SSF82544">
    <property type="entry name" value="GckA/TtuD-like"/>
    <property type="match status" value="1"/>
</dbReference>
<evidence type="ECO:0000313" key="4">
    <source>
        <dbReference type="Proteomes" id="UP000589516"/>
    </source>
</evidence>
<dbReference type="InterPro" id="IPR039760">
    <property type="entry name" value="MOFRL_protein"/>
</dbReference>
<dbReference type="PANTHER" id="PTHR12227:SF0">
    <property type="entry name" value="GLYCERATE KINASE"/>
    <property type="match status" value="1"/>
</dbReference>
<dbReference type="InterPro" id="IPR037035">
    <property type="entry name" value="GK-like_C_sf"/>
</dbReference>
<dbReference type="Gene3D" id="3.40.50.10180">
    <property type="entry name" value="Glycerate kinase, MOFRL-like N-terminal domain"/>
    <property type="match status" value="1"/>
</dbReference>
<reference evidence="4" key="1">
    <citation type="journal article" date="2019" name="bioRxiv">
        <title>Genome diversification in globally distributed novel marine Proteobacteria is linked to environmental adaptation.</title>
        <authorList>
            <person name="Zhou Z."/>
            <person name="Tran P.Q."/>
            <person name="Kieft K."/>
            <person name="Anantharaman K."/>
        </authorList>
    </citation>
    <scope>NUCLEOTIDE SEQUENCE [LARGE SCALE GENOMIC DNA]</scope>
</reference>
<dbReference type="Pfam" id="PF13660">
    <property type="entry name" value="DUF4147"/>
    <property type="match status" value="1"/>
</dbReference>
<evidence type="ECO:0000259" key="2">
    <source>
        <dbReference type="Pfam" id="PF13660"/>
    </source>
</evidence>